<dbReference type="InterPro" id="IPR027304">
    <property type="entry name" value="Trigger_fact/SurA_dom_sf"/>
</dbReference>
<dbReference type="SUPFAM" id="SSF109998">
    <property type="entry name" value="Triger factor/SurA peptide-binding domain-like"/>
    <property type="match status" value="1"/>
</dbReference>
<sequence length="272" mass="31664">MKRVAFLLILALLISCTEKEQDVIVKVDGSTFTKSQFEQYIPQSEYTKLTDAQVKDFLDNWVDQEVLYLEAKKRGIEKEDSIQLVLNQYKKNLLAMELVRREFSGTTVVESEIRDYFDEHYNEFLHAVKVAQIVLSNYDLAVRTLNEIKAGADFYKLAKERSLTRFENPENPKIETEYLLRGTIADFATEEVIFAMEPGDVSKVIPYVQGTYLIVKMINKRKVKAKAEYDDYRDAINNYLLSKKYQGFLVQYVDDLKTQYKITIDLAPLKKL</sequence>
<dbReference type="AlphaFoldDB" id="A0A0S7YC70"/>
<dbReference type="Gene3D" id="1.10.8.1040">
    <property type="match status" value="1"/>
</dbReference>
<comment type="caution">
    <text evidence="2">The sequence shown here is derived from an EMBL/GenBank/DDBJ whole genome shotgun (WGS) entry which is preliminary data.</text>
</comment>
<dbReference type="PANTHER" id="PTHR47245:SF2">
    <property type="entry name" value="PEPTIDYL-PROLYL CIS-TRANS ISOMERASE HP_0175-RELATED"/>
    <property type="match status" value="1"/>
</dbReference>
<dbReference type="EMBL" id="LJNI01000088">
    <property type="protein sequence ID" value="KPJ72246.1"/>
    <property type="molecule type" value="Genomic_DNA"/>
</dbReference>
<dbReference type="PROSITE" id="PS51257">
    <property type="entry name" value="PROKAR_LIPOPROTEIN"/>
    <property type="match status" value="1"/>
</dbReference>
<feature type="domain" description="PpiC" evidence="1">
    <location>
        <begin position="110"/>
        <end position="226"/>
    </location>
</feature>
<dbReference type="InterPro" id="IPR000297">
    <property type="entry name" value="PPIase_PpiC"/>
</dbReference>
<evidence type="ECO:0000259" key="1">
    <source>
        <dbReference type="Pfam" id="PF13145"/>
    </source>
</evidence>
<reference evidence="2 3" key="1">
    <citation type="journal article" date="2015" name="Microbiome">
        <title>Genomic resolution of linkages in carbon, nitrogen, and sulfur cycling among widespread estuary sediment bacteria.</title>
        <authorList>
            <person name="Baker B.J."/>
            <person name="Lazar C.S."/>
            <person name="Teske A.P."/>
            <person name="Dick G.J."/>
        </authorList>
    </citation>
    <scope>NUCLEOTIDE SEQUENCE [LARGE SCALE GENOMIC DNA]</scope>
    <source>
        <strain evidence="2">DG_78</strain>
    </source>
</reference>
<dbReference type="Gene3D" id="1.10.4030.10">
    <property type="entry name" value="Porin chaperone SurA, peptide-binding domain"/>
    <property type="match status" value="1"/>
</dbReference>
<proteinExistence type="predicted"/>
<accession>A0A0S7YC70</accession>
<dbReference type="InterPro" id="IPR046357">
    <property type="entry name" value="PPIase_dom_sf"/>
</dbReference>
<dbReference type="Proteomes" id="UP000051012">
    <property type="component" value="Unassembled WGS sequence"/>
</dbReference>
<name>A0A0S7YC70_UNCT6</name>
<dbReference type="PANTHER" id="PTHR47245">
    <property type="entry name" value="PEPTIDYLPROLYL ISOMERASE"/>
    <property type="match status" value="1"/>
</dbReference>
<evidence type="ECO:0000313" key="2">
    <source>
        <dbReference type="EMBL" id="KPJ72246.1"/>
    </source>
</evidence>
<gene>
    <name evidence="2" type="ORF">AMJ52_06960</name>
</gene>
<protein>
    <recommendedName>
        <fullName evidence="1">PpiC domain-containing protein</fullName>
    </recommendedName>
</protein>
<dbReference type="InterPro" id="IPR050245">
    <property type="entry name" value="PrsA_foldase"/>
</dbReference>
<dbReference type="GO" id="GO:0003755">
    <property type="term" value="F:peptidyl-prolyl cis-trans isomerase activity"/>
    <property type="evidence" value="ECO:0007669"/>
    <property type="project" value="InterPro"/>
</dbReference>
<evidence type="ECO:0000313" key="3">
    <source>
        <dbReference type="Proteomes" id="UP000051012"/>
    </source>
</evidence>
<dbReference type="SUPFAM" id="SSF54534">
    <property type="entry name" value="FKBP-like"/>
    <property type="match status" value="1"/>
</dbReference>
<dbReference type="Gene3D" id="3.10.50.40">
    <property type="match status" value="1"/>
</dbReference>
<dbReference type="Pfam" id="PF13145">
    <property type="entry name" value="Rotamase_2"/>
    <property type="match status" value="1"/>
</dbReference>
<organism evidence="2 3">
    <name type="scientific">candidate division TA06 bacterium DG_78</name>
    <dbReference type="NCBI Taxonomy" id="1703772"/>
    <lineage>
        <taxon>Bacteria</taxon>
        <taxon>Bacteria division TA06</taxon>
    </lineage>
</organism>